<dbReference type="EMBL" id="CM055106">
    <property type="protein sequence ID" value="KAJ7529437.1"/>
    <property type="molecule type" value="Genomic_DNA"/>
</dbReference>
<protein>
    <submittedName>
        <fullName evidence="1">Uncharacterized protein</fullName>
    </submittedName>
</protein>
<gene>
    <name evidence="1" type="ORF">O6H91_15G050300</name>
</gene>
<name>A0ACC2BI24_DIPCM</name>
<dbReference type="Proteomes" id="UP001162992">
    <property type="component" value="Chromosome 15"/>
</dbReference>
<reference evidence="2" key="1">
    <citation type="journal article" date="2024" name="Proc. Natl. Acad. Sci. U.S.A.">
        <title>Extraordinary preservation of gene collinearity over three hundred million years revealed in homosporous lycophytes.</title>
        <authorList>
            <person name="Li C."/>
            <person name="Wickell D."/>
            <person name="Kuo L.Y."/>
            <person name="Chen X."/>
            <person name="Nie B."/>
            <person name="Liao X."/>
            <person name="Peng D."/>
            <person name="Ji J."/>
            <person name="Jenkins J."/>
            <person name="Williams M."/>
            <person name="Shu S."/>
            <person name="Plott C."/>
            <person name="Barry K."/>
            <person name="Rajasekar S."/>
            <person name="Grimwood J."/>
            <person name="Han X."/>
            <person name="Sun S."/>
            <person name="Hou Z."/>
            <person name="He W."/>
            <person name="Dai G."/>
            <person name="Sun C."/>
            <person name="Schmutz J."/>
            <person name="Leebens-Mack J.H."/>
            <person name="Li F.W."/>
            <person name="Wang L."/>
        </authorList>
    </citation>
    <scope>NUCLEOTIDE SEQUENCE [LARGE SCALE GENOMIC DNA]</scope>
    <source>
        <strain evidence="2">cv. PW_Plant_1</strain>
    </source>
</reference>
<keyword evidence="2" id="KW-1185">Reference proteome</keyword>
<accession>A0ACC2BI24</accession>
<proteinExistence type="predicted"/>
<evidence type="ECO:0000313" key="2">
    <source>
        <dbReference type="Proteomes" id="UP001162992"/>
    </source>
</evidence>
<sequence>MATNATEREIFEELRGFVHVWSQRRWKQRFIILYPGRLEVFLSDEKAKVQKTVQLQGCNIDEAGRSKSEKFDPVKSSLSFQLWIKLRRRVSFDEKLYQGTILTIEPVKGKKLLILVSKEETVKWRAAIEKAASLEGSLQHEAKASKVPDGSCSKRRTRSERSSGGILAKRNLQLRRPWSLTWEATTAKDNIANLTSGNEVEASEDNEYPGFLTSTQLESLWFELETFQGCTDFLKSNCLNAQALAYASLMIDHFKGCYQMGDSSLPDELRLEAWRGTLRRLIKTLVDHLLENNPTLESCQIHQEHMEQLWLACEVWVAGAVYDKIMGACKQMFSVKDKQLDQILAKLEKASPSLLGVRPEFTDFVLGDALQQFRMINMFHTPLEKAVCLRKTVNLIMDGIQRVTQSCSGALAQTDGLLPCTDDLLSFMLLLMARAKVKYLQANACYMQKFLFVQEEDYQRGELGYHITNFVAACEYLLSAEIQKIVADVIVAPTAATLNRTEILQGIGYEASNHSKVGPTMFTYGSSPRSIKALDRSLGEITDSPQQLHSFSTSNGHSRLPNNTFERLAESPPYQMNSSRSDSLNGHVCGVKGQASLSLGGDDVGSPKWIRDNYQVKKEETLMRSTRMTSQKPVLALPGSSPEFILSPTYV</sequence>
<organism evidence="1 2">
    <name type="scientific">Diphasiastrum complanatum</name>
    <name type="common">Issler's clubmoss</name>
    <name type="synonym">Lycopodium complanatum</name>
    <dbReference type="NCBI Taxonomy" id="34168"/>
    <lineage>
        <taxon>Eukaryota</taxon>
        <taxon>Viridiplantae</taxon>
        <taxon>Streptophyta</taxon>
        <taxon>Embryophyta</taxon>
        <taxon>Tracheophyta</taxon>
        <taxon>Lycopodiopsida</taxon>
        <taxon>Lycopodiales</taxon>
        <taxon>Lycopodiaceae</taxon>
        <taxon>Lycopodioideae</taxon>
        <taxon>Diphasiastrum</taxon>
    </lineage>
</organism>
<comment type="caution">
    <text evidence="1">The sequence shown here is derived from an EMBL/GenBank/DDBJ whole genome shotgun (WGS) entry which is preliminary data.</text>
</comment>
<evidence type="ECO:0000313" key="1">
    <source>
        <dbReference type="EMBL" id="KAJ7529437.1"/>
    </source>
</evidence>